<evidence type="ECO:0000256" key="7">
    <source>
        <dbReference type="ARBA" id="ARBA00023239"/>
    </source>
</evidence>
<evidence type="ECO:0000256" key="2">
    <source>
        <dbReference type="ARBA" id="ARBA00002904"/>
    </source>
</evidence>
<accession>A0A9N9GGA8</accession>
<dbReference type="AlphaFoldDB" id="A0A9N9GGA8"/>
<feature type="transmembrane region" description="Helical" evidence="10">
    <location>
        <begin position="21"/>
        <end position="38"/>
    </location>
</feature>
<evidence type="ECO:0000259" key="11">
    <source>
        <dbReference type="PROSITE" id="PS51144"/>
    </source>
</evidence>
<keyword evidence="6 9" id="KW-0862">Zinc</keyword>
<dbReference type="CDD" id="cd03124">
    <property type="entry name" value="alpha_CA_prokaryotic_like"/>
    <property type="match status" value="1"/>
</dbReference>
<evidence type="ECO:0000256" key="4">
    <source>
        <dbReference type="ARBA" id="ARBA00012925"/>
    </source>
</evidence>
<dbReference type="SMART" id="SM01057">
    <property type="entry name" value="Carb_anhydrase"/>
    <property type="match status" value="1"/>
</dbReference>
<keyword evidence="7 9" id="KW-0456">Lyase</keyword>
<dbReference type="SUPFAM" id="SSF51069">
    <property type="entry name" value="Carbonic anhydrase"/>
    <property type="match status" value="1"/>
</dbReference>
<dbReference type="OrthoDB" id="429145at2759"/>
<protein>
    <recommendedName>
        <fullName evidence="4 9">Carbonic anhydrase</fullName>
        <ecNumber evidence="4 9">4.2.1.1</ecNumber>
    </recommendedName>
</protein>
<evidence type="ECO:0000313" key="13">
    <source>
        <dbReference type="Proteomes" id="UP000789570"/>
    </source>
</evidence>
<dbReference type="GO" id="GO:0008270">
    <property type="term" value="F:zinc ion binding"/>
    <property type="evidence" value="ECO:0007669"/>
    <property type="project" value="UniProtKB-UniRule"/>
</dbReference>
<evidence type="ECO:0000256" key="3">
    <source>
        <dbReference type="ARBA" id="ARBA00010718"/>
    </source>
</evidence>
<evidence type="ECO:0000256" key="10">
    <source>
        <dbReference type="SAM" id="Phobius"/>
    </source>
</evidence>
<dbReference type="PANTHER" id="PTHR18952:SF265">
    <property type="entry name" value="CARBONIC ANHYDRASE"/>
    <property type="match status" value="1"/>
</dbReference>
<dbReference type="GO" id="GO:0004089">
    <property type="term" value="F:carbonate dehydratase activity"/>
    <property type="evidence" value="ECO:0007669"/>
    <property type="project" value="UniProtKB-UniRule"/>
</dbReference>
<feature type="domain" description="Alpha-carbonic anhydrase" evidence="11">
    <location>
        <begin position="43"/>
        <end position="266"/>
    </location>
</feature>
<evidence type="ECO:0000256" key="9">
    <source>
        <dbReference type="RuleBase" id="RU367011"/>
    </source>
</evidence>
<comment type="cofactor">
    <cofactor evidence="1 9">
        <name>Zn(2+)</name>
        <dbReference type="ChEBI" id="CHEBI:29105"/>
    </cofactor>
</comment>
<dbReference type="PROSITE" id="PS00162">
    <property type="entry name" value="ALPHA_CA_1"/>
    <property type="match status" value="1"/>
</dbReference>
<evidence type="ECO:0000256" key="6">
    <source>
        <dbReference type="ARBA" id="ARBA00022833"/>
    </source>
</evidence>
<dbReference type="PROSITE" id="PS51144">
    <property type="entry name" value="ALPHA_CA_2"/>
    <property type="match status" value="1"/>
</dbReference>
<evidence type="ECO:0000256" key="1">
    <source>
        <dbReference type="ARBA" id="ARBA00001947"/>
    </source>
</evidence>
<sequence length="266" mass="30621">MNEFNEYRRSPITISFNKMKSFSILASIFLVLISPILIHTADIDFSYTGKTGPIYWADLKGSKEICRTGKQQSPIDITHEKFTTFSKPDNVTFDDAKNVEIVNNGHTVQVSNKEQILPATMRIGNEDYELAQFHFHTPSEHRINEKYFDVEAHFVFKTKAGNLSVIGVFYDVSDEQNDFLGPIVDNLPLKKNDSHLIDSIKLSEVLQDIDYMNQTYTYPGSLTTPPCDEGVVWWVNTIVQPISLSQYRQLRHVMVFNSRFTQDIYF</sequence>
<evidence type="ECO:0000256" key="5">
    <source>
        <dbReference type="ARBA" id="ARBA00022723"/>
    </source>
</evidence>
<dbReference type="InterPro" id="IPR018338">
    <property type="entry name" value="Carbonic_anhydrase_a-class_CS"/>
</dbReference>
<keyword evidence="13" id="KW-1185">Reference proteome</keyword>
<comment type="catalytic activity">
    <reaction evidence="8 9">
        <text>hydrogencarbonate + H(+) = CO2 + H2O</text>
        <dbReference type="Rhea" id="RHEA:10748"/>
        <dbReference type="ChEBI" id="CHEBI:15377"/>
        <dbReference type="ChEBI" id="CHEBI:15378"/>
        <dbReference type="ChEBI" id="CHEBI:16526"/>
        <dbReference type="ChEBI" id="CHEBI:17544"/>
        <dbReference type="EC" id="4.2.1.1"/>
    </reaction>
</comment>
<dbReference type="Pfam" id="PF00194">
    <property type="entry name" value="Carb_anhydrase"/>
    <property type="match status" value="1"/>
</dbReference>
<keyword evidence="10" id="KW-0472">Membrane</keyword>
<proteinExistence type="inferred from homology"/>
<keyword evidence="10" id="KW-1133">Transmembrane helix</keyword>
<name>A0A9N9GGA8_9GLOM</name>
<dbReference type="Gene3D" id="3.10.200.10">
    <property type="entry name" value="Alpha carbonic anhydrase"/>
    <property type="match status" value="1"/>
</dbReference>
<comment type="similarity">
    <text evidence="3 9">Belongs to the alpha-carbonic anhydrase family.</text>
</comment>
<dbReference type="PANTHER" id="PTHR18952">
    <property type="entry name" value="CARBONIC ANHYDRASE"/>
    <property type="match status" value="1"/>
</dbReference>
<dbReference type="InterPro" id="IPR041891">
    <property type="entry name" value="Alpha_CA_prokaryot-like"/>
</dbReference>
<dbReference type="InterPro" id="IPR036398">
    <property type="entry name" value="CA_dom_sf"/>
</dbReference>
<evidence type="ECO:0000313" key="12">
    <source>
        <dbReference type="EMBL" id="CAG8600392.1"/>
    </source>
</evidence>
<dbReference type="Proteomes" id="UP000789570">
    <property type="component" value="Unassembled WGS sequence"/>
</dbReference>
<comment type="caution">
    <text evidence="12">The sequence shown here is derived from an EMBL/GenBank/DDBJ whole genome shotgun (WGS) entry which is preliminary data.</text>
</comment>
<reference evidence="12" key="1">
    <citation type="submission" date="2021-06" db="EMBL/GenBank/DDBJ databases">
        <authorList>
            <person name="Kallberg Y."/>
            <person name="Tangrot J."/>
            <person name="Rosling A."/>
        </authorList>
    </citation>
    <scope>NUCLEOTIDE SEQUENCE</scope>
    <source>
        <strain evidence="12">UK204</strain>
    </source>
</reference>
<dbReference type="InterPro" id="IPR023561">
    <property type="entry name" value="Carbonic_anhydrase_a-class"/>
</dbReference>
<comment type="function">
    <text evidence="2 9">Reversible hydration of carbon dioxide.</text>
</comment>
<dbReference type="EMBL" id="CAJVPQ010002526">
    <property type="protein sequence ID" value="CAG8600392.1"/>
    <property type="molecule type" value="Genomic_DNA"/>
</dbReference>
<organism evidence="12 13">
    <name type="scientific">Funneliformis caledonium</name>
    <dbReference type="NCBI Taxonomy" id="1117310"/>
    <lineage>
        <taxon>Eukaryota</taxon>
        <taxon>Fungi</taxon>
        <taxon>Fungi incertae sedis</taxon>
        <taxon>Mucoromycota</taxon>
        <taxon>Glomeromycotina</taxon>
        <taxon>Glomeromycetes</taxon>
        <taxon>Glomerales</taxon>
        <taxon>Glomeraceae</taxon>
        <taxon>Funneliformis</taxon>
    </lineage>
</organism>
<keyword evidence="10" id="KW-0812">Transmembrane</keyword>
<dbReference type="InterPro" id="IPR001148">
    <property type="entry name" value="CA_dom"/>
</dbReference>
<dbReference type="EC" id="4.2.1.1" evidence="4 9"/>
<keyword evidence="5 9" id="KW-0479">Metal-binding</keyword>
<evidence type="ECO:0000256" key="8">
    <source>
        <dbReference type="ARBA" id="ARBA00048348"/>
    </source>
</evidence>
<gene>
    <name evidence="12" type="ORF">FCALED_LOCUS8562</name>
</gene>